<feature type="domain" description="Response regulatory" evidence="3">
    <location>
        <begin position="2"/>
        <end position="118"/>
    </location>
</feature>
<sequence>MKILVVDDNRLLATILADHLIERGHQAVAAFDGRLAEIFCDRDAYDLVVMDMVLPERDGMDVLERLREKQHRFGALVITGFPELREKESERLARLDVTAVLEKPFSFADVDTLIERACA</sequence>
<name>A0AAJ0XAG8_9GAMM</name>
<proteinExistence type="predicted"/>
<evidence type="ECO:0000256" key="2">
    <source>
        <dbReference type="PROSITE-ProRule" id="PRU00169"/>
    </source>
</evidence>
<dbReference type="Gene3D" id="3.40.50.2300">
    <property type="match status" value="1"/>
</dbReference>
<dbReference type="SMART" id="SM00448">
    <property type="entry name" value="REC"/>
    <property type="match status" value="1"/>
</dbReference>
<dbReference type="PROSITE" id="PS50110">
    <property type="entry name" value="RESPONSE_REGULATORY"/>
    <property type="match status" value="1"/>
</dbReference>
<organism evidence="4 5">
    <name type="scientific">Halochromatium glycolicum</name>
    <dbReference type="NCBI Taxonomy" id="85075"/>
    <lineage>
        <taxon>Bacteria</taxon>
        <taxon>Pseudomonadati</taxon>
        <taxon>Pseudomonadota</taxon>
        <taxon>Gammaproteobacteria</taxon>
        <taxon>Chromatiales</taxon>
        <taxon>Chromatiaceae</taxon>
        <taxon>Halochromatium</taxon>
    </lineage>
</organism>
<dbReference type="CDD" id="cd00156">
    <property type="entry name" value="REC"/>
    <property type="match status" value="1"/>
</dbReference>
<dbReference type="InterPro" id="IPR011006">
    <property type="entry name" value="CheY-like_superfamily"/>
</dbReference>
<dbReference type="PANTHER" id="PTHR44591:SF3">
    <property type="entry name" value="RESPONSE REGULATORY DOMAIN-CONTAINING PROTEIN"/>
    <property type="match status" value="1"/>
</dbReference>
<evidence type="ECO:0000313" key="4">
    <source>
        <dbReference type="EMBL" id="MBK1705170.1"/>
    </source>
</evidence>
<dbReference type="Proteomes" id="UP001296776">
    <property type="component" value="Unassembled WGS sequence"/>
</dbReference>
<keyword evidence="5" id="KW-1185">Reference proteome</keyword>
<gene>
    <name evidence="4" type="ORF">CKO40_11610</name>
</gene>
<evidence type="ECO:0000256" key="1">
    <source>
        <dbReference type="ARBA" id="ARBA00022553"/>
    </source>
</evidence>
<dbReference type="RefSeq" id="WP_200346384.1">
    <property type="nucleotide sequence ID" value="NZ_NRSJ01000019.1"/>
</dbReference>
<reference evidence="4" key="1">
    <citation type="submission" date="2017-08" db="EMBL/GenBank/DDBJ databases">
        <authorList>
            <person name="Imhoff J.F."/>
            <person name="Rahn T."/>
            <person name="Kuenzel S."/>
            <person name="Neulinger S.C."/>
        </authorList>
    </citation>
    <scope>NUCLEOTIDE SEQUENCE</scope>
    <source>
        <strain evidence="4">DSM 11080</strain>
    </source>
</reference>
<evidence type="ECO:0000313" key="5">
    <source>
        <dbReference type="Proteomes" id="UP001296776"/>
    </source>
</evidence>
<dbReference type="InterPro" id="IPR050595">
    <property type="entry name" value="Bact_response_regulator"/>
</dbReference>
<dbReference type="PANTHER" id="PTHR44591">
    <property type="entry name" value="STRESS RESPONSE REGULATOR PROTEIN 1"/>
    <property type="match status" value="1"/>
</dbReference>
<dbReference type="EMBL" id="NRSJ01000019">
    <property type="protein sequence ID" value="MBK1705170.1"/>
    <property type="molecule type" value="Genomic_DNA"/>
</dbReference>
<keyword evidence="1 2" id="KW-0597">Phosphoprotein</keyword>
<reference evidence="4" key="2">
    <citation type="journal article" date="2020" name="Microorganisms">
        <title>Osmotic Adaptation and Compatible Solute Biosynthesis of Phototrophic Bacteria as Revealed from Genome Analyses.</title>
        <authorList>
            <person name="Imhoff J.F."/>
            <person name="Rahn T."/>
            <person name="Kunzel S."/>
            <person name="Keller A."/>
            <person name="Neulinger S.C."/>
        </authorList>
    </citation>
    <scope>NUCLEOTIDE SEQUENCE</scope>
    <source>
        <strain evidence="4">DSM 11080</strain>
    </source>
</reference>
<dbReference type="InterPro" id="IPR001789">
    <property type="entry name" value="Sig_transdc_resp-reg_receiver"/>
</dbReference>
<evidence type="ECO:0000259" key="3">
    <source>
        <dbReference type="PROSITE" id="PS50110"/>
    </source>
</evidence>
<dbReference type="AlphaFoldDB" id="A0AAJ0XAG8"/>
<protein>
    <recommendedName>
        <fullName evidence="3">Response regulatory domain-containing protein</fullName>
    </recommendedName>
</protein>
<dbReference type="SUPFAM" id="SSF52172">
    <property type="entry name" value="CheY-like"/>
    <property type="match status" value="1"/>
</dbReference>
<dbReference type="Pfam" id="PF00072">
    <property type="entry name" value="Response_reg"/>
    <property type="match status" value="1"/>
</dbReference>
<dbReference type="GO" id="GO:0000160">
    <property type="term" value="P:phosphorelay signal transduction system"/>
    <property type="evidence" value="ECO:0007669"/>
    <property type="project" value="InterPro"/>
</dbReference>
<accession>A0AAJ0XAG8</accession>
<comment type="caution">
    <text evidence="4">The sequence shown here is derived from an EMBL/GenBank/DDBJ whole genome shotgun (WGS) entry which is preliminary data.</text>
</comment>
<feature type="modified residue" description="4-aspartylphosphate" evidence="2">
    <location>
        <position position="51"/>
    </location>
</feature>